<dbReference type="EMBL" id="UFQR01000021">
    <property type="protein sequence ID" value="SSW96556.1"/>
    <property type="molecule type" value="Genomic_DNA"/>
</dbReference>
<evidence type="ECO:0000313" key="1">
    <source>
        <dbReference type="EMBL" id="SSW96556.1"/>
    </source>
</evidence>
<proteinExistence type="predicted"/>
<reference evidence="1" key="1">
    <citation type="submission" date="2018-04" db="EMBL/GenBank/DDBJ databases">
        <authorList>
            <person name="Go L.Y."/>
            <person name="Mitchell J.A."/>
        </authorList>
    </citation>
    <scope>NUCLEOTIDE SEQUENCE</scope>
    <source>
        <strain evidence="1">ARTV</strain>
    </source>
</reference>
<protein>
    <submittedName>
        <fullName evidence="1">Uncharacterized protein</fullName>
    </submittedName>
</protein>
<gene>
    <name evidence="1" type="ORF">ARTV_3029</name>
</gene>
<organism evidence="1">
    <name type="scientific">Arsenophonus endosymbiont of Trialeurodes vaporariorum</name>
    <dbReference type="NCBI Taxonomy" id="235567"/>
    <lineage>
        <taxon>Bacteria</taxon>
        <taxon>Pseudomonadati</taxon>
        <taxon>Pseudomonadota</taxon>
        <taxon>Gammaproteobacteria</taxon>
        <taxon>Enterobacterales</taxon>
        <taxon>Morganellaceae</taxon>
        <taxon>Arsenophonus</taxon>
    </lineage>
</organism>
<accession>A0A3B0MQA3</accession>
<dbReference type="AlphaFoldDB" id="A0A3B0MQA3"/>
<sequence>MVDNNRVHKKYEEDEIIFKENTDCISQYADNFGYSSFGDTGNRIGSISFFKHITEWVDNEKTRLTRETIANTRMPEGQILRLAEYILEQHGKSKNEQ</sequence>
<name>A0A3B0MQA3_9GAMM</name>